<dbReference type="InterPro" id="IPR029044">
    <property type="entry name" value="Nucleotide-diphossugar_trans"/>
</dbReference>
<dbReference type="SUPFAM" id="SSF53448">
    <property type="entry name" value="Nucleotide-diphospho-sugar transferases"/>
    <property type="match status" value="1"/>
</dbReference>
<reference evidence="1 2" key="1">
    <citation type="journal article" date="2015" name="Nature">
        <title>rRNA introns, odd ribosomes, and small enigmatic genomes across a large radiation of phyla.</title>
        <authorList>
            <person name="Brown C.T."/>
            <person name="Hug L.A."/>
            <person name="Thomas B.C."/>
            <person name="Sharon I."/>
            <person name="Castelle C.J."/>
            <person name="Singh A."/>
            <person name="Wilkins M.J."/>
            <person name="Williams K.H."/>
            <person name="Banfield J.F."/>
        </authorList>
    </citation>
    <scope>NUCLEOTIDE SEQUENCE [LARGE SCALE GENOMIC DNA]</scope>
</reference>
<dbReference type="CDD" id="cd04186">
    <property type="entry name" value="GT_2_like_c"/>
    <property type="match status" value="1"/>
</dbReference>
<dbReference type="Pfam" id="PF13641">
    <property type="entry name" value="Glyco_tranf_2_3"/>
    <property type="match status" value="1"/>
</dbReference>
<evidence type="ECO:0000313" key="2">
    <source>
        <dbReference type="Proteomes" id="UP000034795"/>
    </source>
</evidence>
<evidence type="ECO:0000313" key="1">
    <source>
        <dbReference type="EMBL" id="KKU41111.1"/>
    </source>
</evidence>
<organism evidence="1 2">
    <name type="scientific">Candidatus Uhrbacteria bacterium GW2011_GWE2_46_68</name>
    <dbReference type="NCBI Taxonomy" id="1618994"/>
    <lineage>
        <taxon>Bacteria</taxon>
        <taxon>Candidatus Uhriibacteriota</taxon>
    </lineage>
</organism>
<dbReference type="Proteomes" id="UP000034795">
    <property type="component" value="Unassembled WGS sequence"/>
</dbReference>
<dbReference type="STRING" id="1618994.UX57_C0006G0021"/>
<proteinExistence type="predicted"/>
<sequence>MSPELSLLIVHYNTPGLLRQTLKGIFRAAPKISYEVIVVDNNPQRRVAPWVAKEFPAVRLLVQEKNIGFGNGMNQAMAQATGDHFLIFNPDAMVLPGSLETLVQYLKEHPDVGIVAPQLRHPDGSIQMSCFRFATPQVIFYRRLPLLRSLPWARREVRAYLMEEWNHTETRDVDYVLGASMCLRRSFMKTLGGFDPAFFMYFEEQDLCRRCWQAGKRVVYHPAAQMIHYYRRETAEGNFLKQLFHPLTSIQLQSALYYYRKHGRKPPTPVS</sequence>
<keyword evidence="1" id="KW-0808">Transferase</keyword>
<comment type="caution">
    <text evidence="1">The sequence shown here is derived from an EMBL/GenBank/DDBJ whole genome shotgun (WGS) entry which is preliminary data.</text>
</comment>
<protein>
    <submittedName>
        <fullName evidence="1">Glycosyl transferase family 2</fullName>
    </submittedName>
</protein>
<gene>
    <name evidence="1" type="ORF">UX57_C0006G0021</name>
</gene>
<dbReference type="PANTHER" id="PTHR43179:SF7">
    <property type="entry name" value="RHAMNOSYLTRANSFERASE WBBL"/>
    <property type="match status" value="1"/>
</dbReference>
<dbReference type="AlphaFoldDB" id="A0A0G1Q7V6"/>
<name>A0A0G1Q7V6_9BACT</name>
<dbReference type="Gene3D" id="3.90.550.10">
    <property type="entry name" value="Spore Coat Polysaccharide Biosynthesis Protein SpsA, Chain A"/>
    <property type="match status" value="1"/>
</dbReference>
<dbReference type="EMBL" id="LCMS01000006">
    <property type="protein sequence ID" value="KKU41111.1"/>
    <property type="molecule type" value="Genomic_DNA"/>
</dbReference>
<dbReference type="GO" id="GO:0016740">
    <property type="term" value="F:transferase activity"/>
    <property type="evidence" value="ECO:0007669"/>
    <property type="project" value="UniProtKB-KW"/>
</dbReference>
<dbReference type="PANTHER" id="PTHR43179">
    <property type="entry name" value="RHAMNOSYLTRANSFERASE WBBL"/>
    <property type="match status" value="1"/>
</dbReference>
<accession>A0A0G1Q7V6</accession>